<dbReference type="InterPro" id="IPR013974">
    <property type="entry name" value="SAF"/>
</dbReference>
<dbReference type="SMART" id="SM00858">
    <property type="entry name" value="SAF"/>
    <property type="match status" value="1"/>
</dbReference>
<dbReference type="EMBL" id="JACHFM010000001">
    <property type="protein sequence ID" value="MBB5221227.1"/>
    <property type="molecule type" value="Genomic_DNA"/>
</dbReference>
<feature type="chain" id="PRO_5033103259" description="Flagella basal body P-ring formation protein FlgA" evidence="4">
    <location>
        <begin position="27"/>
        <end position="179"/>
    </location>
</feature>
<comment type="function">
    <text evidence="4">Involved in the assembly process of the P-ring formation. It may associate with FlgF on the rod constituting a structure essential for the P-ring assembly or may act as a modulator protein for the P-ring assembly.</text>
</comment>
<keyword evidence="6" id="KW-0969">Cilium</keyword>
<proteinExistence type="inferred from homology"/>
<dbReference type="InterPro" id="IPR039246">
    <property type="entry name" value="Flagellar_FlgA"/>
</dbReference>
<dbReference type="Gene3D" id="2.30.30.760">
    <property type="match status" value="1"/>
</dbReference>
<dbReference type="GO" id="GO:0042597">
    <property type="term" value="C:periplasmic space"/>
    <property type="evidence" value="ECO:0007669"/>
    <property type="project" value="UniProtKB-SubCell"/>
</dbReference>
<evidence type="ECO:0000256" key="2">
    <source>
        <dbReference type="ARBA" id="ARBA00022729"/>
    </source>
</evidence>
<sequence length="179" mass="18322">MRFGMARAATLFLLFVALLSAGTVFAQTLGEIGRRAAAPAPAPVAPPEPTLADLVPEGQSVTVVRALRSQSVIEADDLVLTVGATPGGIDAIEAAVGMEAKVALYPGRPILASQIGTPALVERNALVRLGYLKGPLSIVTEGRALDRAGLGEAVRVMNLQSRQTVTGTVAADGSVEVGQ</sequence>
<dbReference type="AlphaFoldDB" id="A0A840SH73"/>
<protein>
    <recommendedName>
        <fullName evidence="4">Flagella basal body P-ring formation protein FlgA</fullName>
    </recommendedName>
</protein>
<dbReference type="RefSeq" id="WP_246399538.1">
    <property type="nucleotide sequence ID" value="NZ_JACHFM010000001.1"/>
</dbReference>
<evidence type="ECO:0000259" key="5">
    <source>
        <dbReference type="SMART" id="SM00858"/>
    </source>
</evidence>
<evidence type="ECO:0000256" key="3">
    <source>
        <dbReference type="ARBA" id="ARBA00022764"/>
    </source>
</evidence>
<dbReference type="NCBIfam" id="TIGR03170">
    <property type="entry name" value="flgA_cterm"/>
    <property type="match status" value="1"/>
</dbReference>
<dbReference type="PANTHER" id="PTHR36307:SF1">
    <property type="entry name" value="FLAGELLA BASAL BODY P-RING FORMATION PROTEIN FLGA"/>
    <property type="match status" value="1"/>
</dbReference>
<keyword evidence="4" id="KW-1005">Bacterial flagellum biogenesis</keyword>
<comment type="subcellular location">
    <subcellularLocation>
        <location evidence="1 4">Periplasm</location>
    </subcellularLocation>
</comment>
<feature type="domain" description="SAF" evidence="5">
    <location>
        <begin position="58"/>
        <end position="116"/>
    </location>
</feature>
<evidence type="ECO:0000256" key="4">
    <source>
        <dbReference type="RuleBase" id="RU362063"/>
    </source>
</evidence>
<dbReference type="Proteomes" id="UP000549457">
    <property type="component" value="Unassembled WGS sequence"/>
</dbReference>
<reference evidence="6 7" key="1">
    <citation type="submission" date="2020-08" db="EMBL/GenBank/DDBJ databases">
        <title>Genomic Encyclopedia of Type Strains, Phase IV (KMG-IV): sequencing the most valuable type-strain genomes for metagenomic binning, comparative biology and taxonomic classification.</title>
        <authorList>
            <person name="Goeker M."/>
        </authorList>
    </citation>
    <scope>NUCLEOTIDE SEQUENCE [LARGE SCALE GENOMIC DNA]</scope>
    <source>
        <strain evidence="6 7">DSM 101730</strain>
    </source>
</reference>
<accession>A0A840SH73</accession>
<dbReference type="InterPro" id="IPR017585">
    <property type="entry name" value="SAF_FlgA"/>
</dbReference>
<dbReference type="CDD" id="cd11614">
    <property type="entry name" value="SAF_CpaB_FlgA_like"/>
    <property type="match status" value="1"/>
</dbReference>
<keyword evidence="3 4" id="KW-0574">Periplasm</keyword>
<comment type="caution">
    <text evidence="6">The sequence shown here is derived from an EMBL/GenBank/DDBJ whole genome shotgun (WGS) entry which is preliminary data.</text>
</comment>
<gene>
    <name evidence="6" type="ORF">HNP73_001148</name>
</gene>
<dbReference type="Pfam" id="PF13144">
    <property type="entry name" value="ChapFlgA"/>
    <property type="match status" value="1"/>
</dbReference>
<dbReference type="PANTHER" id="PTHR36307">
    <property type="entry name" value="FLAGELLA BASAL BODY P-RING FORMATION PROTEIN FLGA"/>
    <property type="match status" value="1"/>
</dbReference>
<evidence type="ECO:0000313" key="6">
    <source>
        <dbReference type="EMBL" id="MBB5221227.1"/>
    </source>
</evidence>
<name>A0A840SH73_9RHOB</name>
<dbReference type="GO" id="GO:0044780">
    <property type="term" value="P:bacterial-type flagellum assembly"/>
    <property type="evidence" value="ECO:0007669"/>
    <property type="project" value="InterPro"/>
</dbReference>
<evidence type="ECO:0000256" key="1">
    <source>
        <dbReference type="ARBA" id="ARBA00004418"/>
    </source>
</evidence>
<feature type="signal peptide" evidence="4">
    <location>
        <begin position="1"/>
        <end position="26"/>
    </location>
</feature>
<keyword evidence="6" id="KW-0282">Flagellum</keyword>
<keyword evidence="6" id="KW-0966">Cell projection</keyword>
<keyword evidence="7" id="KW-1185">Reference proteome</keyword>
<keyword evidence="2 4" id="KW-0732">Signal</keyword>
<comment type="similarity">
    <text evidence="4">Belongs to the FlgA family.</text>
</comment>
<organism evidence="6 7">
    <name type="scientific">Amaricoccus macauensis</name>
    <dbReference type="NCBI Taxonomy" id="57001"/>
    <lineage>
        <taxon>Bacteria</taxon>
        <taxon>Pseudomonadati</taxon>
        <taxon>Pseudomonadota</taxon>
        <taxon>Alphaproteobacteria</taxon>
        <taxon>Rhodobacterales</taxon>
        <taxon>Paracoccaceae</taxon>
        <taxon>Amaricoccus</taxon>
    </lineage>
</organism>
<evidence type="ECO:0000313" key="7">
    <source>
        <dbReference type="Proteomes" id="UP000549457"/>
    </source>
</evidence>